<accession>A0AAV6H0M5</accession>
<evidence type="ECO:0000313" key="8">
    <source>
        <dbReference type="Proteomes" id="UP000823561"/>
    </source>
</evidence>
<dbReference type="InterPro" id="IPR006694">
    <property type="entry name" value="Fatty_acid_hydroxylase"/>
</dbReference>
<feature type="transmembrane region" description="Helical" evidence="5">
    <location>
        <begin position="142"/>
        <end position="160"/>
    </location>
</feature>
<comment type="caution">
    <text evidence="7">The sequence shown here is derived from an EMBL/GenBank/DDBJ whole genome shotgun (WGS) entry which is preliminary data.</text>
</comment>
<dbReference type="GO" id="GO:0005506">
    <property type="term" value="F:iron ion binding"/>
    <property type="evidence" value="ECO:0007669"/>
    <property type="project" value="InterPro"/>
</dbReference>
<feature type="transmembrane region" description="Helical" evidence="5">
    <location>
        <begin position="87"/>
        <end position="107"/>
    </location>
</feature>
<dbReference type="GO" id="GO:0016491">
    <property type="term" value="F:oxidoreductase activity"/>
    <property type="evidence" value="ECO:0007669"/>
    <property type="project" value="InterPro"/>
</dbReference>
<evidence type="ECO:0000256" key="1">
    <source>
        <dbReference type="ARBA" id="ARBA00004370"/>
    </source>
</evidence>
<keyword evidence="2 5" id="KW-0812">Transmembrane</keyword>
<name>A0AAV6H0M5_9TELE</name>
<feature type="domain" description="Fatty acid hydroxylase" evidence="6">
    <location>
        <begin position="180"/>
        <end position="312"/>
    </location>
</feature>
<dbReference type="InterPro" id="IPR050307">
    <property type="entry name" value="Sterol_Desaturase_Related"/>
</dbReference>
<dbReference type="Proteomes" id="UP000823561">
    <property type="component" value="Chromosome 5"/>
</dbReference>
<reference evidence="7" key="1">
    <citation type="submission" date="2020-10" db="EMBL/GenBank/DDBJ databases">
        <title>Chromosome-scale genome assembly of the Allis shad, Alosa alosa.</title>
        <authorList>
            <person name="Margot Z."/>
            <person name="Christophe K."/>
            <person name="Cabau C."/>
            <person name="Louis A."/>
            <person name="Berthelot C."/>
            <person name="Parey E."/>
            <person name="Roest Crollius H."/>
            <person name="Montfort J."/>
            <person name="Robinson-Rechavi M."/>
            <person name="Bucao C."/>
            <person name="Bouchez O."/>
            <person name="Gislard M."/>
            <person name="Lluch J."/>
            <person name="Milhes M."/>
            <person name="Lampietro C."/>
            <person name="Lopez Roques C."/>
            <person name="Donnadieu C."/>
            <person name="Braasch I."/>
            <person name="Desvignes T."/>
            <person name="Postlethwait J."/>
            <person name="Bobe J."/>
            <person name="Guiguen Y."/>
        </authorList>
    </citation>
    <scope>NUCLEOTIDE SEQUENCE</scope>
    <source>
        <strain evidence="7">M-15738</strain>
        <tissue evidence="7">Blood</tissue>
    </source>
</reference>
<organism evidence="7 8">
    <name type="scientific">Alosa alosa</name>
    <name type="common">allis shad</name>
    <dbReference type="NCBI Taxonomy" id="278164"/>
    <lineage>
        <taxon>Eukaryota</taxon>
        <taxon>Metazoa</taxon>
        <taxon>Chordata</taxon>
        <taxon>Craniata</taxon>
        <taxon>Vertebrata</taxon>
        <taxon>Euteleostomi</taxon>
        <taxon>Actinopterygii</taxon>
        <taxon>Neopterygii</taxon>
        <taxon>Teleostei</taxon>
        <taxon>Clupei</taxon>
        <taxon>Clupeiformes</taxon>
        <taxon>Clupeoidei</taxon>
        <taxon>Clupeidae</taxon>
        <taxon>Alosa</taxon>
    </lineage>
</organism>
<dbReference type="PANTHER" id="PTHR11863">
    <property type="entry name" value="STEROL DESATURASE"/>
    <property type="match status" value="1"/>
</dbReference>
<keyword evidence="8" id="KW-1185">Reference proteome</keyword>
<evidence type="ECO:0000256" key="3">
    <source>
        <dbReference type="ARBA" id="ARBA00022989"/>
    </source>
</evidence>
<evidence type="ECO:0000256" key="5">
    <source>
        <dbReference type="SAM" id="Phobius"/>
    </source>
</evidence>
<dbReference type="GO" id="GO:0008610">
    <property type="term" value="P:lipid biosynthetic process"/>
    <property type="evidence" value="ECO:0007669"/>
    <property type="project" value="InterPro"/>
</dbReference>
<protein>
    <recommendedName>
        <fullName evidence="6">Fatty acid hydroxylase domain-containing protein</fullName>
    </recommendedName>
</protein>
<evidence type="ECO:0000313" key="7">
    <source>
        <dbReference type="EMBL" id="KAG5280849.1"/>
    </source>
</evidence>
<proteinExistence type="predicted"/>
<dbReference type="Pfam" id="PF04116">
    <property type="entry name" value="FA_hydroxylase"/>
    <property type="match status" value="1"/>
</dbReference>
<dbReference type="AlphaFoldDB" id="A0AAV6H0M5"/>
<keyword evidence="3 5" id="KW-1133">Transmembrane helix</keyword>
<evidence type="ECO:0000256" key="2">
    <source>
        <dbReference type="ARBA" id="ARBA00022692"/>
    </source>
</evidence>
<evidence type="ECO:0000256" key="4">
    <source>
        <dbReference type="ARBA" id="ARBA00023136"/>
    </source>
</evidence>
<keyword evidence="4 5" id="KW-0472">Membrane</keyword>
<dbReference type="GO" id="GO:0016020">
    <property type="term" value="C:membrane"/>
    <property type="evidence" value="ECO:0007669"/>
    <property type="project" value="UniProtKB-SubCell"/>
</dbReference>
<sequence length="348" mass="40911">MKERDSLLSGSVSFGEIPPFPISFRFQFSLLMTSEVVVRESPFKIQLYAYYIMMNDTCWLADRYSEPLLQPIWDHMRERQVLFQSPVLAACIAFSVHVLFCVPYLVFDLLGDRFQWIHYYRIKSKIYEPFDQWIWLDCLGRIVFKYLTGVLPSIALFLSLRETDLPEKAPSCLLALAEILLCLLMFDTFFYIWHLLMHRVPWLFQKVHRAHHLNHSMFALAAQDASITELVSLQIMALVSAALVHCHPLSEALFHLLNTYLAIDDHCGYDLPWALHHLLPCFSGARYHQAHHQRYKGNYAPYFRHWDWIFGTVLTEDTTRQEYEANVLKHDGELHPSFTTHLFPRKDP</sequence>
<evidence type="ECO:0000259" key="6">
    <source>
        <dbReference type="Pfam" id="PF04116"/>
    </source>
</evidence>
<dbReference type="EMBL" id="JADWDJ010000005">
    <property type="protein sequence ID" value="KAG5280849.1"/>
    <property type="molecule type" value="Genomic_DNA"/>
</dbReference>
<feature type="transmembrane region" description="Helical" evidence="5">
    <location>
        <begin position="172"/>
        <end position="193"/>
    </location>
</feature>
<gene>
    <name evidence="7" type="ORF">AALO_G00064710</name>
</gene>
<comment type="subcellular location">
    <subcellularLocation>
        <location evidence="1">Membrane</location>
    </subcellularLocation>
</comment>